<evidence type="ECO:0000256" key="2">
    <source>
        <dbReference type="SAM" id="SignalP"/>
    </source>
</evidence>
<evidence type="ECO:0000313" key="4">
    <source>
        <dbReference type="Proteomes" id="UP000243579"/>
    </source>
</evidence>
<keyword evidence="4" id="KW-1185">Reference proteome</keyword>
<dbReference type="EMBL" id="JNBR01001843">
    <property type="protein sequence ID" value="OQR84617.1"/>
    <property type="molecule type" value="Genomic_DNA"/>
</dbReference>
<feature type="chain" id="PRO_5012484019" evidence="2">
    <location>
        <begin position="16"/>
        <end position="394"/>
    </location>
</feature>
<proteinExistence type="predicted"/>
<feature type="transmembrane region" description="Helical" evidence="1">
    <location>
        <begin position="362"/>
        <end position="382"/>
    </location>
</feature>
<keyword evidence="1" id="KW-0472">Membrane</keyword>
<dbReference type="AlphaFoldDB" id="A0A1V9YG33"/>
<feature type="signal peptide" evidence="2">
    <location>
        <begin position="1"/>
        <end position="15"/>
    </location>
</feature>
<keyword evidence="2" id="KW-0732">Signal</keyword>
<sequence>MQLFAFVLALLPAFAIEVMAGIGYGLAQHVVVFGLDGLDVRCLHQALDSGLAPHMHYLRSHGMYTDNARNNRPAVSLPNWATIFYGANVMFHGVTSNDWSYCSGQTSSFLPSCVVYPDLFSVTKQQHPDATTAMFYTWAGLDAILPATAVDIDVHTYVAADETCNATLNASSIASAAAVDLISGGNRSSMPEVLFLYLGEADACAHEAGCFSDVGQSAIAAMDDHVGTIVQAVKAAGLFNSTLFFLVSDHGRNDDGVDHGDAAPSNEHVQWAVFGHGLAGGNRELKAAISIEDTAPTIAHALGYPAPLEWHGRVVHEVFLGANESLYAAAKSPWNQCLMNTCATGGTGSAGSESPGLADINWSLGLGSTAVLVLAIGLALLVRFYSPRREYEAI</sequence>
<dbReference type="Gene3D" id="3.40.720.10">
    <property type="entry name" value="Alkaline Phosphatase, subunit A"/>
    <property type="match status" value="2"/>
</dbReference>
<accession>A0A1V9YG33</accession>
<protein>
    <submittedName>
        <fullName evidence="3">Type I phosphodiesterase/nucleotide pyrophosphatase</fullName>
    </submittedName>
</protein>
<dbReference type="SUPFAM" id="SSF53649">
    <property type="entry name" value="Alkaline phosphatase-like"/>
    <property type="match status" value="1"/>
</dbReference>
<organism evidence="3 4">
    <name type="scientific">Achlya hypogyna</name>
    <name type="common">Oomycete</name>
    <name type="synonym">Protoachlya hypogyna</name>
    <dbReference type="NCBI Taxonomy" id="1202772"/>
    <lineage>
        <taxon>Eukaryota</taxon>
        <taxon>Sar</taxon>
        <taxon>Stramenopiles</taxon>
        <taxon>Oomycota</taxon>
        <taxon>Saprolegniomycetes</taxon>
        <taxon>Saprolegniales</taxon>
        <taxon>Achlyaceae</taxon>
        <taxon>Achlya</taxon>
    </lineage>
</organism>
<dbReference type="GO" id="GO:0016787">
    <property type="term" value="F:hydrolase activity"/>
    <property type="evidence" value="ECO:0007669"/>
    <property type="project" value="UniProtKB-ARBA"/>
</dbReference>
<keyword evidence="1" id="KW-0812">Transmembrane</keyword>
<dbReference type="Pfam" id="PF01663">
    <property type="entry name" value="Phosphodiest"/>
    <property type="match status" value="1"/>
</dbReference>
<evidence type="ECO:0000256" key="1">
    <source>
        <dbReference type="SAM" id="Phobius"/>
    </source>
</evidence>
<reference evidence="3 4" key="1">
    <citation type="journal article" date="2014" name="Genome Biol. Evol.">
        <title>The secreted proteins of Achlya hypogyna and Thraustotheca clavata identify the ancestral oomycete secretome and reveal gene acquisitions by horizontal gene transfer.</title>
        <authorList>
            <person name="Misner I."/>
            <person name="Blouin N."/>
            <person name="Leonard G."/>
            <person name="Richards T.A."/>
            <person name="Lane C.E."/>
        </authorList>
    </citation>
    <scope>NUCLEOTIDE SEQUENCE [LARGE SCALE GENOMIC DNA]</scope>
    <source>
        <strain evidence="3 4">ATCC 48635</strain>
    </source>
</reference>
<dbReference type="InterPro" id="IPR017850">
    <property type="entry name" value="Alkaline_phosphatase_core_sf"/>
</dbReference>
<dbReference type="PANTHER" id="PTHR10151:SF120">
    <property type="entry name" value="BIS(5'-ADENOSYL)-TRIPHOSPHATASE"/>
    <property type="match status" value="1"/>
</dbReference>
<gene>
    <name evidence="3" type="ORF">ACHHYP_13139</name>
</gene>
<dbReference type="PANTHER" id="PTHR10151">
    <property type="entry name" value="ECTONUCLEOTIDE PYROPHOSPHATASE/PHOSPHODIESTERASE"/>
    <property type="match status" value="1"/>
</dbReference>
<dbReference type="OrthoDB" id="415411at2759"/>
<dbReference type="Proteomes" id="UP000243579">
    <property type="component" value="Unassembled WGS sequence"/>
</dbReference>
<name>A0A1V9YG33_ACHHY</name>
<evidence type="ECO:0000313" key="3">
    <source>
        <dbReference type="EMBL" id="OQR84617.1"/>
    </source>
</evidence>
<comment type="caution">
    <text evidence="3">The sequence shown here is derived from an EMBL/GenBank/DDBJ whole genome shotgun (WGS) entry which is preliminary data.</text>
</comment>
<keyword evidence="1" id="KW-1133">Transmembrane helix</keyword>
<dbReference type="STRING" id="1202772.A0A1V9YG33"/>
<dbReference type="InterPro" id="IPR002591">
    <property type="entry name" value="Phosphodiest/P_Trfase"/>
</dbReference>